<gene>
    <name evidence="2" type="ORF">QA636_15645</name>
</gene>
<evidence type="ECO:0000256" key="1">
    <source>
        <dbReference type="SAM" id="Phobius"/>
    </source>
</evidence>
<reference evidence="2 3" key="1">
    <citation type="submission" date="2023-04" db="EMBL/GenBank/DDBJ databases">
        <title>Australian commercial rhizobial inoculants.</title>
        <authorList>
            <person name="Kohlmeier M.G."/>
            <person name="O'Hara G.W."/>
            <person name="Colombi E."/>
            <person name="Ramsay J.P."/>
            <person name="Terpolilli J."/>
        </authorList>
    </citation>
    <scope>NUCLEOTIDE SEQUENCE [LARGE SCALE GENOMIC DNA]</scope>
    <source>
        <strain evidence="2 3">CB627</strain>
    </source>
</reference>
<organism evidence="2 3">
    <name type="scientific">Bradyrhizobium brasilense</name>
    <dbReference type="NCBI Taxonomy" id="1419277"/>
    <lineage>
        <taxon>Bacteria</taxon>
        <taxon>Pseudomonadati</taxon>
        <taxon>Pseudomonadota</taxon>
        <taxon>Alphaproteobacteria</taxon>
        <taxon>Hyphomicrobiales</taxon>
        <taxon>Nitrobacteraceae</taxon>
        <taxon>Bradyrhizobium</taxon>
    </lineage>
</organism>
<keyword evidence="1" id="KW-1133">Transmembrane helix</keyword>
<evidence type="ECO:0008006" key="4">
    <source>
        <dbReference type="Google" id="ProtNLM"/>
    </source>
</evidence>
<evidence type="ECO:0000313" key="2">
    <source>
        <dbReference type="EMBL" id="WFU66836.1"/>
    </source>
</evidence>
<dbReference type="RefSeq" id="WP_310885780.1">
    <property type="nucleotide sequence ID" value="NZ_CP121646.1"/>
</dbReference>
<accession>A0ABY8JQU7</accession>
<keyword evidence="1" id="KW-0472">Membrane</keyword>
<keyword evidence="1" id="KW-0812">Transmembrane</keyword>
<proteinExistence type="predicted"/>
<dbReference type="Proteomes" id="UP001221546">
    <property type="component" value="Chromosome"/>
</dbReference>
<keyword evidence="3" id="KW-1185">Reference proteome</keyword>
<evidence type="ECO:0000313" key="3">
    <source>
        <dbReference type="Proteomes" id="UP001221546"/>
    </source>
</evidence>
<protein>
    <recommendedName>
        <fullName evidence="4">Chemotaxis methyl-accepting receptor HlyB-like 4HB MCP domain-containing protein</fullName>
    </recommendedName>
</protein>
<name>A0ABY8JQU7_9BRAD</name>
<feature type="transmembrane region" description="Helical" evidence="1">
    <location>
        <begin position="15"/>
        <end position="36"/>
    </location>
</feature>
<sequence>MGSPVHQSAKTPRRLALGLLLLFAFTILGFSGLYFVGDLSRYQEAISKSDAYVAMRDVSNPEQLDQALKRHRSNVILKMIALANLDAIEMNAAARRLLTGAEQKELPKAIDRTSSRSDLDAILRDLKAAEGRIATFEPRYIALAKFERDKLEDEARSLLVGNDTIRRFMSMIDAQHTETIAVAAKLSAAYAEYYKTYDKCVTLLLREFGIYKVKDGQFVFPFQMTADNYNRAAAAMIAAAKRIAELDDELTALRPLQLNRWKAFVEQ</sequence>
<dbReference type="EMBL" id="CP121646">
    <property type="protein sequence ID" value="WFU66836.1"/>
    <property type="molecule type" value="Genomic_DNA"/>
</dbReference>